<comment type="subcellular location">
    <subcellularLocation>
        <location evidence="1">Cell membrane</location>
        <topology evidence="1">Multi-pass membrane protein</topology>
    </subcellularLocation>
</comment>
<dbReference type="EMBL" id="CP022983">
    <property type="protein sequence ID" value="ASV66467.1"/>
    <property type="molecule type" value="Genomic_DNA"/>
</dbReference>
<feature type="transmembrane region" description="Helical" evidence="7">
    <location>
        <begin position="359"/>
        <end position="383"/>
    </location>
</feature>
<dbReference type="Proteomes" id="UP000215137">
    <property type="component" value="Chromosome"/>
</dbReference>
<evidence type="ECO:0000256" key="5">
    <source>
        <dbReference type="ARBA" id="ARBA00023136"/>
    </source>
</evidence>
<dbReference type="KEGG" id="bko:CKF48_03480"/>
<feature type="domain" description="MacB-like periplasmic core" evidence="9">
    <location>
        <begin position="22"/>
        <end position="157"/>
    </location>
</feature>
<evidence type="ECO:0000256" key="7">
    <source>
        <dbReference type="SAM" id="Phobius"/>
    </source>
</evidence>
<evidence type="ECO:0000259" key="9">
    <source>
        <dbReference type="Pfam" id="PF12704"/>
    </source>
</evidence>
<dbReference type="AlphaFoldDB" id="A0A248TE57"/>
<proteinExistence type="inferred from homology"/>
<dbReference type="InterPro" id="IPR025857">
    <property type="entry name" value="MacB_PCD"/>
</dbReference>
<dbReference type="GO" id="GO:0022857">
    <property type="term" value="F:transmembrane transporter activity"/>
    <property type="evidence" value="ECO:0007669"/>
    <property type="project" value="TreeGrafter"/>
</dbReference>
<evidence type="ECO:0000256" key="2">
    <source>
        <dbReference type="ARBA" id="ARBA00022475"/>
    </source>
</evidence>
<keyword evidence="2" id="KW-1003">Cell membrane</keyword>
<feature type="transmembrane region" description="Helical" evidence="7">
    <location>
        <begin position="21"/>
        <end position="45"/>
    </location>
</feature>
<dbReference type="OrthoDB" id="9770099at2"/>
<keyword evidence="4 7" id="KW-1133">Transmembrane helix</keyword>
<feature type="transmembrane region" description="Helical" evidence="7">
    <location>
        <begin position="403"/>
        <end position="425"/>
    </location>
</feature>
<evidence type="ECO:0000256" key="6">
    <source>
        <dbReference type="ARBA" id="ARBA00038076"/>
    </source>
</evidence>
<keyword evidence="3 7" id="KW-0812">Transmembrane</keyword>
<dbReference type="Pfam" id="PF12704">
    <property type="entry name" value="MacB_PCD"/>
    <property type="match status" value="1"/>
</dbReference>
<accession>A0A248TE57</accession>
<dbReference type="InterPro" id="IPR003838">
    <property type="entry name" value="ABC3_permease_C"/>
</dbReference>
<dbReference type="RefSeq" id="WP_095370042.1">
    <property type="nucleotide sequence ID" value="NZ_CP022983.1"/>
</dbReference>
<gene>
    <name evidence="10" type="ORF">CKF48_03480</name>
</gene>
<dbReference type="PANTHER" id="PTHR30572:SF4">
    <property type="entry name" value="ABC TRANSPORTER PERMEASE YTRF"/>
    <property type="match status" value="1"/>
</dbReference>
<feature type="transmembrane region" description="Helical" evidence="7">
    <location>
        <begin position="297"/>
        <end position="322"/>
    </location>
</feature>
<organism evidence="10 11">
    <name type="scientific">Cytobacillus kochii</name>
    <dbReference type="NCBI Taxonomy" id="859143"/>
    <lineage>
        <taxon>Bacteria</taxon>
        <taxon>Bacillati</taxon>
        <taxon>Bacillota</taxon>
        <taxon>Bacilli</taxon>
        <taxon>Bacillales</taxon>
        <taxon>Bacillaceae</taxon>
        <taxon>Cytobacillus</taxon>
    </lineage>
</organism>
<dbReference type="Pfam" id="PF02687">
    <property type="entry name" value="FtsX"/>
    <property type="match status" value="1"/>
</dbReference>
<evidence type="ECO:0000256" key="1">
    <source>
        <dbReference type="ARBA" id="ARBA00004651"/>
    </source>
</evidence>
<protein>
    <submittedName>
        <fullName evidence="10">Metabolite permease</fullName>
    </submittedName>
</protein>
<evidence type="ECO:0000313" key="10">
    <source>
        <dbReference type="EMBL" id="ASV66467.1"/>
    </source>
</evidence>
<keyword evidence="5 7" id="KW-0472">Membrane</keyword>
<reference evidence="10 11" key="1">
    <citation type="submission" date="2017-08" db="EMBL/GenBank/DDBJ databases">
        <title>Complete Genome Sequence of Bacillus kochii Oregon-R-modENCODE STRAIN BDGP4, isolated from Drosophila melanogaster gut.</title>
        <authorList>
            <person name="Wan K.H."/>
            <person name="Yu C."/>
            <person name="Park S."/>
            <person name="Hammonds A.S."/>
            <person name="Booth B.W."/>
            <person name="Celniker S.E."/>
        </authorList>
    </citation>
    <scope>NUCLEOTIDE SEQUENCE [LARGE SCALE GENOMIC DNA]</scope>
    <source>
        <strain evidence="10 11">BDGP4</strain>
    </source>
</reference>
<dbReference type="InterPro" id="IPR050250">
    <property type="entry name" value="Macrolide_Exporter_MacB"/>
</dbReference>
<evidence type="ECO:0000256" key="4">
    <source>
        <dbReference type="ARBA" id="ARBA00022989"/>
    </source>
</evidence>
<feature type="domain" description="ABC3 transporter permease C-terminal" evidence="8">
    <location>
        <begin position="307"/>
        <end position="434"/>
    </location>
</feature>
<comment type="similarity">
    <text evidence="6">Belongs to the ABC-4 integral membrane protein family.</text>
</comment>
<evidence type="ECO:0000313" key="11">
    <source>
        <dbReference type="Proteomes" id="UP000215137"/>
    </source>
</evidence>
<sequence>MTFKDQFKFVRQNLKKNKSRLFMTVLATAIGVAFLIVLASVGFGLHKSIISDMMQNQLVTQVEIYGKEDSQGLTNEDITYFEEMDGVEAVTRRNELAQMPFFQLDDYTSNTNAIVTHFPSEIKADFKLASGRLPEGENEVVVGYHFTESLIKNGANPEKLYDDEGNINEDYVYTDDLLNKEMDMEVIKLTDGKETKKTISVKIVGIAEKPARDWAYEAHVFISEEILQEVEQFTGVMRGATEMYEGGELDAKQSEDVYDYVKVYANNVQEVEGINKTLEDKGYMIYSIANEMKQMNVIFLIMKIGLIFIGTIALIIASIGIYNTMTMAVTERAPDIGIMKAIGAHPRTIKNIFLLESTYIGLLGAIFGTIVAYGVSFLVNLSVPFIIQTAFDEAAPEGLLLSYIPWSLTLISVGICLLVTVFSGLRPAKRATKVDVLKAMRREL</sequence>
<evidence type="ECO:0000259" key="8">
    <source>
        <dbReference type="Pfam" id="PF02687"/>
    </source>
</evidence>
<evidence type="ECO:0000256" key="3">
    <source>
        <dbReference type="ARBA" id="ARBA00022692"/>
    </source>
</evidence>
<keyword evidence="11" id="KW-1185">Reference proteome</keyword>
<name>A0A248TE57_9BACI</name>
<dbReference type="PANTHER" id="PTHR30572">
    <property type="entry name" value="MEMBRANE COMPONENT OF TRANSPORTER-RELATED"/>
    <property type="match status" value="1"/>
</dbReference>
<dbReference type="GO" id="GO:0005886">
    <property type="term" value="C:plasma membrane"/>
    <property type="evidence" value="ECO:0007669"/>
    <property type="project" value="UniProtKB-SubCell"/>
</dbReference>